<dbReference type="Gene3D" id="3.40.50.300">
    <property type="entry name" value="P-loop containing nucleotide triphosphate hydrolases"/>
    <property type="match status" value="2"/>
</dbReference>
<dbReference type="InterPro" id="IPR027417">
    <property type="entry name" value="P-loop_NTPase"/>
</dbReference>
<dbReference type="SUPFAM" id="SSF52540">
    <property type="entry name" value="P-loop containing nucleoside triphosphate hydrolases"/>
    <property type="match status" value="1"/>
</dbReference>
<dbReference type="Gene3D" id="1.20.1560.10">
    <property type="entry name" value="ABC transporter type 1, transmembrane domain"/>
    <property type="match status" value="1"/>
</dbReference>
<evidence type="ECO:0000256" key="3">
    <source>
        <dbReference type="ARBA" id="ARBA00022989"/>
    </source>
</evidence>
<dbReference type="CDD" id="cd07346">
    <property type="entry name" value="ABC_6TM_exporters"/>
    <property type="match status" value="1"/>
</dbReference>
<evidence type="ECO:0000313" key="8">
    <source>
        <dbReference type="Proteomes" id="UP001429580"/>
    </source>
</evidence>
<dbReference type="EMBL" id="JAASQI010000001">
    <property type="protein sequence ID" value="NIJ56634.1"/>
    <property type="molecule type" value="Genomic_DNA"/>
</dbReference>
<keyword evidence="4 5" id="KW-0472">Membrane</keyword>
<feature type="transmembrane region" description="Helical" evidence="5">
    <location>
        <begin position="275"/>
        <end position="297"/>
    </location>
</feature>
<keyword evidence="2 5" id="KW-0812">Transmembrane</keyword>
<evidence type="ECO:0000256" key="2">
    <source>
        <dbReference type="ARBA" id="ARBA00022692"/>
    </source>
</evidence>
<keyword evidence="7" id="KW-0547">Nucleotide-binding</keyword>
<dbReference type="InterPro" id="IPR036640">
    <property type="entry name" value="ABC1_TM_sf"/>
</dbReference>
<evidence type="ECO:0000313" key="7">
    <source>
        <dbReference type="EMBL" id="NIJ56634.1"/>
    </source>
</evidence>
<dbReference type="RefSeq" id="WP_208394040.1">
    <property type="nucleotide sequence ID" value="NZ_JAASQI010000001.1"/>
</dbReference>
<dbReference type="PANTHER" id="PTHR43394:SF1">
    <property type="entry name" value="ATP-BINDING CASSETTE SUB-FAMILY B MEMBER 10, MITOCHONDRIAL"/>
    <property type="match status" value="1"/>
</dbReference>
<comment type="subcellular location">
    <subcellularLocation>
        <location evidence="1">Cell membrane</location>
        <topology evidence="1">Multi-pass membrane protein</topology>
    </subcellularLocation>
</comment>
<evidence type="ECO:0000259" key="6">
    <source>
        <dbReference type="PROSITE" id="PS50929"/>
    </source>
</evidence>
<keyword evidence="7" id="KW-0067">ATP-binding</keyword>
<reference evidence="7 8" key="1">
    <citation type="submission" date="2020-03" db="EMBL/GenBank/DDBJ databases">
        <title>Genomic Encyclopedia of Type Strains, Phase IV (KMG-IV): sequencing the most valuable type-strain genomes for metagenomic binning, comparative biology and taxonomic classification.</title>
        <authorList>
            <person name="Goeker M."/>
        </authorList>
    </citation>
    <scope>NUCLEOTIDE SEQUENCE [LARGE SCALE GENOMIC DNA]</scope>
    <source>
        <strain evidence="7 8">DSM 103870</strain>
    </source>
</reference>
<accession>A0ABX0UXM6</accession>
<evidence type="ECO:0000256" key="1">
    <source>
        <dbReference type="ARBA" id="ARBA00004651"/>
    </source>
</evidence>
<feature type="transmembrane region" description="Helical" evidence="5">
    <location>
        <begin position="83"/>
        <end position="107"/>
    </location>
</feature>
<feature type="transmembrane region" description="Helical" evidence="5">
    <location>
        <begin position="12"/>
        <end position="29"/>
    </location>
</feature>
<keyword evidence="8" id="KW-1185">Reference proteome</keyword>
<dbReference type="GO" id="GO:0005524">
    <property type="term" value="F:ATP binding"/>
    <property type="evidence" value="ECO:0007669"/>
    <property type="project" value="UniProtKB-KW"/>
</dbReference>
<name>A0ABX0UXM6_9HYPH</name>
<sequence length="899" mass="99951">MFRYIWRYSKRDQIAIFIVVIASLPFYFLSLDLPKQIVNDAIVGQAFRDGVTHTTFLDLGFDLPAFLGGGTVTLFPGISVNQIGLLLGLSFLFLAFVCINGAFKYWINIAKGALGERMLRRLRFDLFSTVVRFTPDTLRAVRPSETATIIKDEVEPIGGFIGDAFVQPLLLASQAATAMTFIMMQSVQLGLVVLFIVGIQFTVIPRLRRIQLRLGKERQLASRLLAGRIGEVVEGMDAVHAHGTGRWEKAEIGERLYRLFDLRFRIFKWKFMVKFLNNFLSQLTPFFFYSVGGYFALTGRLDIGQLVAVIAAYRDLPPPLKELIDWDQQRLDVQIKYDQIIQQFVPEHLLPEEPGISAGINTTRLAGPVSIEKLRVLDSNGATLVDDISVSWEYPASVALVGNPSPAPHAIADVLARRIIPAAGTVTIAGQDFLRLPEEVTGRRIACAGAQPRLFPGSLRHNLLYGLQHKVTPADSRLPDTADAAEYIRIREALRTGNPLDSPDDDWLDHATIGMLSDKEIDDMLLENLALVGMGDDVFNFGINGWVDTARYPALADKIVEARNHLRARLAQCDMSELIETFDESRYANLASIGENLLFGASRDPLFNGRGRARNPLLLRVLDAEGLTGDLVGIGARIASTMMEIFADLPPDHPLVTQFSFLASNEMDDYERALSRWSQQGLRGLGPDDRERLLAPSFDYIEPRHRLSLLDDALRARILKARRHVRDEIARTDGQWNLEPYDPDKLCHNAMLRDNLLFGRVDLRIANARARVTKVVVDVVNDLELRPAISAVGLDFEVGPGGRMLTARQRGGADLVRCIVKKPDILVIDGALSAFSDTDADAILECLHTLFSDRCLVMIGRDETGLSGFDTVITFNDEGSFSQREDAAGAPPRRQSALT</sequence>
<dbReference type="Proteomes" id="UP001429580">
    <property type="component" value="Unassembled WGS sequence"/>
</dbReference>
<gene>
    <name evidence="7" type="ORF">FHS82_000447</name>
</gene>
<proteinExistence type="predicted"/>
<dbReference type="InterPro" id="IPR011527">
    <property type="entry name" value="ABC1_TM_dom"/>
</dbReference>
<evidence type="ECO:0000256" key="4">
    <source>
        <dbReference type="ARBA" id="ARBA00023136"/>
    </source>
</evidence>
<dbReference type="SUPFAM" id="SSF90123">
    <property type="entry name" value="ABC transporter transmembrane region"/>
    <property type="match status" value="1"/>
</dbReference>
<dbReference type="PROSITE" id="PS50929">
    <property type="entry name" value="ABC_TM1F"/>
    <property type="match status" value="1"/>
</dbReference>
<dbReference type="PANTHER" id="PTHR43394">
    <property type="entry name" value="ATP-DEPENDENT PERMEASE MDL1, MITOCHONDRIAL"/>
    <property type="match status" value="1"/>
</dbReference>
<dbReference type="Pfam" id="PF00664">
    <property type="entry name" value="ABC_membrane"/>
    <property type="match status" value="1"/>
</dbReference>
<feature type="transmembrane region" description="Helical" evidence="5">
    <location>
        <begin position="189"/>
        <end position="207"/>
    </location>
</feature>
<keyword evidence="3 5" id="KW-1133">Transmembrane helix</keyword>
<comment type="caution">
    <text evidence="7">The sequence shown here is derived from an EMBL/GenBank/DDBJ whole genome shotgun (WGS) entry which is preliminary data.</text>
</comment>
<protein>
    <submittedName>
        <fullName evidence="7">ABC transport system ATP-binding protein</fullName>
    </submittedName>
</protein>
<evidence type="ECO:0000256" key="5">
    <source>
        <dbReference type="SAM" id="Phobius"/>
    </source>
</evidence>
<dbReference type="InterPro" id="IPR039421">
    <property type="entry name" value="Type_1_exporter"/>
</dbReference>
<feature type="domain" description="ABC transmembrane type-1" evidence="6">
    <location>
        <begin position="63"/>
        <end position="325"/>
    </location>
</feature>
<organism evidence="7 8">
    <name type="scientific">Pseudochelatococcus lubricantis</name>
    <dbReference type="NCBI Taxonomy" id="1538102"/>
    <lineage>
        <taxon>Bacteria</taxon>
        <taxon>Pseudomonadati</taxon>
        <taxon>Pseudomonadota</taxon>
        <taxon>Alphaproteobacteria</taxon>
        <taxon>Hyphomicrobiales</taxon>
        <taxon>Chelatococcaceae</taxon>
        <taxon>Pseudochelatococcus</taxon>
    </lineage>
</organism>